<dbReference type="InterPro" id="IPR012724">
    <property type="entry name" value="DnaJ"/>
</dbReference>
<evidence type="ECO:0000256" key="9">
    <source>
        <dbReference type="PROSITE-ProRule" id="PRU00546"/>
    </source>
</evidence>
<feature type="repeat" description="CXXCXGXG motif" evidence="8">
    <location>
        <begin position="167"/>
        <end position="174"/>
    </location>
</feature>
<evidence type="ECO:0000256" key="7">
    <source>
        <dbReference type="ARBA" id="ARBA00067609"/>
    </source>
</evidence>
<feature type="repeat" description="CXXCXGXG motif" evidence="8">
    <location>
        <begin position="150"/>
        <end position="157"/>
    </location>
</feature>
<dbReference type="Gene3D" id="2.10.230.10">
    <property type="entry name" value="Heat shock protein DnaJ, cysteine-rich domain"/>
    <property type="match status" value="1"/>
</dbReference>
<dbReference type="GO" id="GO:0042026">
    <property type="term" value="P:protein refolding"/>
    <property type="evidence" value="ECO:0007669"/>
    <property type="project" value="TreeGrafter"/>
</dbReference>
<feature type="binding site" evidence="8">
    <location>
        <position position="196"/>
    </location>
    <ligand>
        <name>Zn(2+)</name>
        <dbReference type="ChEBI" id="CHEBI:29105"/>
        <label>2</label>
    </ligand>
</feature>
<name>A0A1F6CZ88_9BACT</name>
<dbReference type="AlphaFoldDB" id="A0A1F6CZ88"/>
<feature type="binding site" evidence="8">
    <location>
        <position position="210"/>
    </location>
    <ligand>
        <name>Zn(2+)</name>
        <dbReference type="ChEBI" id="CHEBI:29105"/>
        <label>1</label>
    </ligand>
</feature>
<dbReference type="InterPro" id="IPR036410">
    <property type="entry name" value="HSP_DnaJ_Cys-rich_dom_sf"/>
</dbReference>
<keyword evidence="5 8" id="KW-0143">Chaperone</keyword>
<dbReference type="Proteomes" id="UP000177659">
    <property type="component" value="Unassembled WGS sequence"/>
</dbReference>
<evidence type="ECO:0000256" key="4">
    <source>
        <dbReference type="ARBA" id="ARBA00022833"/>
    </source>
</evidence>
<accession>A0A1F6CZ88</accession>
<comment type="domain">
    <text evidence="8">The J domain is necessary and sufficient to stimulate DnaK ATPase activity. Zinc center 1 plays an important role in the autonomous, DnaK-independent chaperone activity of DnaJ. Zinc center 2 is essential for interaction with DnaK and for DnaJ activity.</text>
</comment>
<dbReference type="PRINTS" id="PR00625">
    <property type="entry name" value="JDOMAIN"/>
</dbReference>
<dbReference type="InterPro" id="IPR002939">
    <property type="entry name" value="DnaJ_C"/>
</dbReference>
<evidence type="ECO:0000256" key="5">
    <source>
        <dbReference type="ARBA" id="ARBA00023186"/>
    </source>
</evidence>
<dbReference type="PANTHER" id="PTHR43096">
    <property type="entry name" value="DNAJ HOMOLOG 1, MITOCHONDRIAL-RELATED"/>
    <property type="match status" value="1"/>
</dbReference>
<keyword evidence="8" id="KW-0235">DNA replication</keyword>
<dbReference type="PROSITE" id="PS50076">
    <property type="entry name" value="DNAJ_2"/>
    <property type="match status" value="1"/>
</dbReference>
<evidence type="ECO:0000256" key="3">
    <source>
        <dbReference type="ARBA" id="ARBA00022771"/>
    </source>
</evidence>
<keyword evidence="2 8" id="KW-0677">Repeat</keyword>
<evidence type="ECO:0000256" key="1">
    <source>
        <dbReference type="ARBA" id="ARBA00022723"/>
    </source>
</evidence>
<dbReference type="CDD" id="cd06257">
    <property type="entry name" value="DnaJ"/>
    <property type="match status" value="1"/>
</dbReference>
<dbReference type="InterPro" id="IPR036869">
    <property type="entry name" value="J_dom_sf"/>
</dbReference>
<dbReference type="GO" id="GO:0051082">
    <property type="term" value="F:unfolded protein binding"/>
    <property type="evidence" value="ECO:0007669"/>
    <property type="project" value="UniProtKB-UniRule"/>
</dbReference>
<evidence type="ECO:0000313" key="13">
    <source>
        <dbReference type="Proteomes" id="UP000177659"/>
    </source>
</evidence>
<feature type="binding site" evidence="8">
    <location>
        <position position="167"/>
    </location>
    <ligand>
        <name>Zn(2+)</name>
        <dbReference type="ChEBI" id="CHEBI:29105"/>
        <label>2</label>
    </ligand>
</feature>
<dbReference type="PROSITE" id="PS51188">
    <property type="entry name" value="ZF_CR"/>
    <property type="match status" value="1"/>
</dbReference>
<feature type="binding site" evidence="8">
    <location>
        <position position="150"/>
    </location>
    <ligand>
        <name>Zn(2+)</name>
        <dbReference type="ChEBI" id="CHEBI:29105"/>
        <label>1</label>
    </ligand>
</feature>
<dbReference type="Pfam" id="PF00684">
    <property type="entry name" value="DnaJ_CXXCXGXG"/>
    <property type="match status" value="1"/>
</dbReference>
<evidence type="ECO:0000259" key="10">
    <source>
        <dbReference type="PROSITE" id="PS50076"/>
    </source>
</evidence>
<dbReference type="InterPro" id="IPR001305">
    <property type="entry name" value="HSP_DnaJ_Cys-rich_dom"/>
</dbReference>
<sequence>MPKDYYKTLGVSKSATKEDIKKAFHKLAHKYHPDKKTGDEKKFKEISEAYSVLSDDKKRAEYDSYGRVFSGTGGSANASGFEGFGGFDFSGFQQAGFDGVDIGDIFSEFFGGFSRRPPRGRDISIDVELSFREAVFGTERRVLLTKTITCDVCNGLGAEKGAEMEECKVCNGKGKIHENRASIFGSVTSVRPCASCRGIGRVPKVPCKNCKGLGVLRKETEAAITIPAGINNGEMVRLTGEGEAIPQGTAGDLYVKIHVHPDAQFSKEGSNLLMKLNVKLSDALLGADYVVQTLEGEPISVRIPQGVAFGEIIRVKGRGVPIIKKERGDLLVKVAIDMPGKLSATARKAIEELRKEGI</sequence>
<evidence type="ECO:0000256" key="2">
    <source>
        <dbReference type="ARBA" id="ARBA00022737"/>
    </source>
</evidence>
<dbReference type="GO" id="GO:0005737">
    <property type="term" value="C:cytoplasm"/>
    <property type="evidence" value="ECO:0007669"/>
    <property type="project" value="UniProtKB-SubCell"/>
</dbReference>
<dbReference type="FunFam" id="2.60.260.20:FF:000013">
    <property type="entry name" value="DnaJ subfamily B member 11"/>
    <property type="match status" value="1"/>
</dbReference>
<feature type="binding site" evidence="8">
    <location>
        <position position="207"/>
    </location>
    <ligand>
        <name>Zn(2+)</name>
        <dbReference type="ChEBI" id="CHEBI:29105"/>
        <label>1</label>
    </ligand>
</feature>
<keyword evidence="8" id="KW-0963">Cytoplasm</keyword>
<protein>
    <recommendedName>
        <fullName evidence="7 8">Chaperone protein DnaJ</fullName>
    </recommendedName>
</protein>
<dbReference type="SMART" id="SM00271">
    <property type="entry name" value="DnaJ"/>
    <property type="match status" value="1"/>
</dbReference>
<reference evidence="12 13" key="1">
    <citation type="journal article" date="2016" name="Nat. Commun.">
        <title>Thousands of microbial genomes shed light on interconnected biogeochemical processes in an aquifer system.</title>
        <authorList>
            <person name="Anantharaman K."/>
            <person name="Brown C.T."/>
            <person name="Hug L.A."/>
            <person name="Sharon I."/>
            <person name="Castelle C.J."/>
            <person name="Probst A.J."/>
            <person name="Thomas B.C."/>
            <person name="Singh A."/>
            <person name="Wilkins M.J."/>
            <person name="Karaoz U."/>
            <person name="Brodie E.L."/>
            <person name="Williams K.H."/>
            <person name="Hubbard S.S."/>
            <person name="Banfield J.F."/>
        </authorList>
    </citation>
    <scope>NUCLEOTIDE SEQUENCE [LARGE SCALE GENOMIC DNA]</scope>
</reference>
<dbReference type="InterPro" id="IPR018253">
    <property type="entry name" value="DnaJ_domain_CS"/>
</dbReference>
<dbReference type="GO" id="GO:0009408">
    <property type="term" value="P:response to heat"/>
    <property type="evidence" value="ECO:0007669"/>
    <property type="project" value="InterPro"/>
</dbReference>
<comment type="subunit">
    <text evidence="8">Homodimer.</text>
</comment>
<keyword evidence="4 8" id="KW-0862">Zinc</keyword>
<dbReference type="GO" id="GO:0006260">
    <property type="term" value="P:DNA replication"/>
    <property type="evidence" value="ECO:0007669"/>
    <property type="project" value="UniProtKB-KW"/>
</dbReference>
<evidence type="ECO:0000256" key="6">
    <source>
        <dbReference type="ARBA" id="ARBA00061004"/>
    </source>
</evidence>
<comment type="function">
    <text evidence="8">Participates actively in the response to hyperosmotic and heat shock by preventing the aggregation of stress-denatured proteins and by disaggregating proteins, also in an autonomous, DnaK-independent fashion. Unfolded proteins bind initially to DnaJ; upon interaction with the DnaJ-bound protein, DnaK hydrolyzes its bound ATP, resulting in the formation of a stable complex. GrpE releases ADP from DnaK; ATP binding to DnaK triggers the release of the substrate protein, thus completing the reaction cycle. Several rounds of ATP-dependent interactions between DnaJ, DnaK and GrpE are required for fully efficient folding. Also involved, together with DnaK and GrpE, in the DNA replication of plasmids through activation of initiation proteins.</text>
</comment>
<dbReference type="Gene3D" id="2.60.260.20">
    <property type="entry name" value="Urease metallochaperone UreE, N-terminal domain"/>
    <property type="match status" value="2"/>
</dbReference>
<feature type="repeat" description="CXXCXGXG motif" evidence="8">
    <location>
        <begin position="207"/>
        <end position="214"/>
    </location>
</feature>
<dbReference type="PANTHER" id="PTHR43096:SF10">
    <property type="entry name" value="CHAPERONE PROTEIN DNAJ A6, CHLOROPLASTIC"/>
    <property type="match status" value="1"/>
</dbReference>
<keyword evidence="8" id="KW-0346">Stress response</keyword>
<dbReference type="CDD" id="cd10747">
    <property type="entry name" value="DnaJ_C"/>
    <property type="match status" value="1"/>
</dbReference>
<feature type="domain" description="J" evidence="10">
    <location>
        <begin position="4"/>
        <end position="66"/>
    </location>
</feature>
<feature type="binding site" evidence="8">
    <location>
        <position position="153"/>
    </location>
    <ligand>
        <name>Zn(2+)</name>
        <dbReference type="ChEBI" id="CHEBI:29105"/>
        <label>1</label>
    </ligand>
</feature>
<evidence type="ECO:0000313" key="12">
    <source>
        <dbReference type="EMBL" id="OGG54380.1"/>
    </source>
</evidence>
<dbReference type="CDD" id="cd10719">
    <property type="entry name" value="DnaJ_zf"/>
    <property type="match status" value="1"/>
</dbReference>
<feature type="zinc finger region" description="CR-type" evidence="9">
    <location>
        <begin position="137"/>
        <end position="219"/>
    </location>
</feature>
<dbReference type="InterPro" id="IPR008971">
    <property type="entry name" value="HSP40/DnaJ_pept-bd"/>
</dbReference>
<feature type="domain" description="CR-type" evidence="11">
    <location>
        <begin position="137"/>
        <end position="219"/>
    </location>
</feature>
<dbReference type="Pfam" id="PF00226">
    <property type="entry name" value="DnaJ"/>
    <property type="match status" value="1"/>
</dbReference>
<dbReference type="Gene3D" id="1.10.287.110">
    <property type="entry name" value="DnaJ domain"/>
    <property type="match status" value="1"/>
</dbReference>
<dbReference type="InterPro" id="IPR001623">
    <property type="entry name" value="DnaJ_domain"/>
</dbReference>
<dbReference type="GO" id="GO:0005524">
    <property type="term" value="F:ATP binding"/>
    <property type="evidence" value="ECO:0007669"/>
    <property type="project" value="InterPro"/>
</dbReference>
<dbReference type="HAMAP" id="MF_01152">
    <property type="entry name" value="DnaJ"/>
    <property type="match status" value="1"/>
</dbReference>
<comment type="similarity">
    <text evidence="6 8">Belongs to the DnaJ family.</text>
</comment>
<evidence type="ECO:0000259" key="11">
    <source>
        <dbReference type="PROSITE" id="PS51188"/>
    </source>
</evidence>
<comment type="subcellular location">
    <subcellularLocation>
        <location evidence="8">Cytoplasm</location>
    </subcellularLocation>
</comment>
<dbReference type="GO" id="GO:0008270">
    <property type="term" value="F:zinc ion binding"/>
    <property type="evidence" value="ECO:0007669"/>
    <property type="project" value="UniProtKB-UniRule"/>
</dbReference>
<keyword evidence="1 8" id="KW-0479">Metal-binding</keyword>
<comment type="cofactor">
    <cofactor evidence="8">
        <name>Zn(2+)</name>
        <dbReference type="ChEBI" id="CHEBI:29105"/>
    </cofactor>
    <text evidence="8">Binds 2 Zn(2+) ions per monomer.</text>
</comment>
<dbReference type="PROSITE" id="PS00636">
    <property type="entry name" value="DNAJ_1"/>
    <property type="match status" value="1"/>
</dbReference>
<dbReference type="EMBL" id="MFLC01000039">
    <property type="protein sequence ID" value="OGG54380.1"/>
    <property type="molecule type" value="Genomic_DNA"/>
</dbReference>
<dbReference type="SUPFAM" id="SSF49493">
    <property type="entry name" value="HSP40/DnaJ peptide-binding domain"/>
    <property type="match status" value="2"/>
</dbReference>
<organism evidence="12 13">
    <name type="scientific">Candidatus Kaiserbacteria bacterium RIFCSPHIGHO2_02_FULL_49_11</name>
    <dbReference type="NCBI Taxonomy" id="1798489"/>
    <lineage>
        <taxon>Bacteria</taxon>
        <taxon>Candidatus Kaiseribacteriota</taxon>
    </lineage>
</organism>
<dbReference type="SUPFAM" id="SSF57938">
    <property type="entry name" value="DnaJ/Hsp40 cysteine-rich domain"/>
    <property type="match status" value="1"/>
</dbReference>
<dbReference type="FunFam" id="2.10.230.10:FF:000002">
    <property type="entry name" value="Molecular chaperone DnaJ"/>
    <property type="match status" value="1"/>
</dbReference>
<comment type="caution">
    <text evidence="12">The sequence shown here is derived from an EMBL/GenBank/DDBJ whole genome shotgun (WGS) entry which is preliminary data.</text>
</comment>
<dbReference type="GO" id="GO:0031072">
    <property type="term" value="F:heat shock protein binding"/>
    <property type="evidence" value="ECO:0007669"/>
    <property type="project" value="InterPro"/>
</dbReference>
<proteinExistence type="inferred from homology"/>
<gene>
    <name evidence="8" type="primary">dnaJ</name>
    <name evidence="12" type="ORF">A3D62_00425</name>
</gene>
<feature type="binding site" evidence="8">
    <location>
        <position position="170"/>
    </location>
    <ligand>
        <name>Zn(2+)</name>
        <dbReference type="ChEBI" id="CHEBI:29105"/>
        <label>2</label>
    </ligand>
</feature>
<feature type="repeat" description="CXXCXGXG motif" evidence="8">
    <location>
        <begin position="193"/>
        <end position="200"/>
    </location>
</feature>
<dbReference type="Pfam" id="PF01556">
    <property type="entry name" value="DnaJ_C"/>
    <property type="match status" value="1"/>
</dbReference>
<dbReference type="SUPFAM" id="SSF46565">
    <property type="entry name" value="Chaperone J-domain"/>
    <property type="match status" value="1"/>
</dbReference>
<evidence type="ECO:0000256" key="8">
    <source>
        <dbReference type="HAMAP-Rule" id="MF_01152"/>
    </source>
</evidence>
<keyword evidence="3 8" id="KW-0863">Zinc-finger</keyword>
<feature type="binding site" evidence="8">
    <location>
        <position position="193"/>
    </location>
    <ligand>
        <name>Zn(2+)</name>
        <dbReference type="ChEBI" id="CHEBI:29105"/>
        <label>2</label>
    </ligand>
</feature>